<comment type="caution">
    <text evidence="1">The sequence shown here is derived from an EMBL/GenBank/DDBJ whole genome shotgun (WGS) entry which is preliminary data.</text>
</comment>
<proteinExistence type="predicted"/>
<organism evidence="1 2">
    <name type="scientific">Rhodococcus artemisiae</name>
    <dbReference type="NCBI Taxonomy" id="714159"/>
    <lineage>
        <taxon>Bacteria</taxon>
        <taxon>Bacillati</taxon>
        <taxon>Actinomycetota</taxon>
        <taxon>Actinomycetes</taxon>
        <taxon>Mycobacteriales</taxon>
        <taxon>Nocardiaceae</taxon>
        <taxon>Rhodococcus</taxon>
    </lineage>
</organism>
<dbReference type="EMBL" id="JAUTXY010000005">
    <property type="protein sequence ID" value="MEE2058522.1"/>
    <property type="molecule type" value="Genomic_DNA"/>
</dbReference>
<evidence type="ECO:0000313" key="2">
    <source>
        <dbReference type="Proteomes" id="UP001336020"/>
    </source>
</evidence>
<gene>
    <name evidence="1" type="ORF">Q7514_13420</name>
</gene>
<sequence>MNITGCGHSALSDELRGASGEYFKVKGPRQPTIDDIAAYYRERKMAANTSPRWTMREICVGAYRIRAGGR</sequence>
<accession>A0ABU7LB43</accession>
<keyword evidence="2" id="KW-1185">Reference proteome</keyword>
<dbReference type="Proteomes" id="UP001336020">
    <property type="component" value="Unassembled WGS sequence"/>
</dbReference>
<evidence type="ECO:0008006" key="3">
    <source>
        <dbReference type="Google" id="ProtNLM"/>
    </source>
</evidence>
<protein>
    <recommendedName>
        <fullName evidence="3">Lsr2 protein</fullName>
    </recommendedName>
</protein>
<dbReference type="RefSeq" id="WP_330133762.1">
    <property type="nucleotide sequence ID" value="NZ_JAUTXY010000005.1"/>
</dbReference>
<evidence type="ECO:0000313" key="1">
    <source>
        <dbReference type="EMBL" id="MEE2058522.1"/>
    </source>
</evidence>
<reference evidence="1 2" key="1">
    <citation type="submission" date="2023-07" db="EMBL/GenBank/DDBJ databases">
        <authorList>
            <person name="Girao M."/>
            <person name="Carvalho M.F."/>
        </authorList>
    </citation>
    <scope>NUCLEOTIDE SEQUENCE [LARGE SCALE GENOMIC DNA]</scope>
    <source>
        <strain evidence="1 2">YIM65754</strain>
    </source>
</reference>
<name>A0ABU7LB43_9NOCA</name>